<dbReference type="InterPro" id="IPR008397">
    <property type="entry name" value="Alginate_lyase_dom"/>
</dbReference>
<keyword evidence="1" id="KW-0732">Signal</keyword>
<dbReference type="Gene3D" id="1.50.10.100">
    <property type="entry name" value="Chondroitin AC/alginate lyase"/>
    <property type="match status" value="1"/>
</dbReference>
<dbReference type="OrthoDB" id="63533at2759"/>
<accession>A0A9P3LZ87</accession>
<comment type="caution">
    <text evidence="6">The sequence shown here is derived from an EMBL/GenBank/DDBJ whole genome shotgun (WGS) entry which is preliminary data.</text>
</comment>
<organism evidence="6 7">
    <name type="scientific">Entomortierella parvispora</name>
    <dbReference type="NCBI Taxonomy" id="205924"/>
    <lineage>
        <taxon>Eukaryota</taxon>
        <taxon>Fungi</taxon>
        <taxon>Fungi incertae sedis</taxon>
        <taxon>Mucoromycota</taxon>
        <taxon>Mortierellomycotina</taxon>
        <taxon>Mortierellomycetes</taxon>
        <taxon>Mortierellales</taxon>
        <taxon>Mortierellaceae</taxon>
        <taxon>Entomortierella</taxon>
    </lineage>
</organism>
<feature type="compositionally biased region" description="Basic and acidic residues" evidence="3">
    <location>
        <begin position="130"/>
        <end position="141"/>
    </location>
</feature>
<dbReference type="AlphaFoldDB" id="A0A9P3LZ87"/>
<protein>
    <recommendedName>
        <fullName evidence="5">Alginate lyase domain-containing protein</fullName>
    </recommendedName>
</protein>
<gene>
    <name evidence="6" type="ORF">EMPS_08250</name>
</gene>
<reference evidence="6" key="1">
    <citation type="submission" date="2021-11" db="EMBL/GenBank/DDBJ databases">
        <authorList>
            <person name="Herlambang A."/>
            <person name="Guo Y."/>
            <person name="Takashima Y."/>
            <person name="Nishizawa T."/>
        </authorList>
    </citation>
    <scope>NUCLEOTIDE SEQUENCE</scope>
    <source>
        <strain evidence="6">E1425</strain>
    </source>
</reference>
<feature type="compositionally biased region" description="Low complexity" evidence="3">
    <location>
        <begin position="1"/>
        <end position="15"/>
    </location>
</feature>
<keyword evidence="7" id="KW-1185">Reference proteome</keyword>
<dbReference type="Pfam" id="PF05426">
    <property type="entry name" value="Alginate_lyase"/>
    <property type="match status" value="1"/>
</dbReference>
<keyword evidence="4" id="KW-0472">Membrane</keyword>
<keyword evidence="4" id="KW-0812">Transmembrane</keyword>
<evidence type="ECO:0000313" key="7">
    <source>
        <dbReference type="Proteomes" id="UP000827284"/>
    </source>
</evidence>
<keyword evidence="4" id="KW-1133">Transmembrane helix</keyword>
<evidence type="ECO:0000256" key="2">
    <source>
        <dbReference type="ARBA" id="ARBA00023239"/>
    </source>
</evidence>
<reference evidence="6" key="2">
    <citation type="journal article" date="2022" name="Microbiol. Resour. Announc.">
        <title>Whole-Genome Sequence of Entomortierella parvispora E1425, a Mucoromycotan Fungus Associated with Burkholderiaceae-Related Endosymbiotic Bacteria.</title>
        <authorList>
            <person name="Herlambang A."/>
            <person name="Guo Y."/>
            <person name="Takashima Y."/>
            <person name="Narisawa K."/>
            <person name="Ohta H."/>
            <person name="Nishizawa T."/>
        </authorList>
    </citation>
    <scope>NUCLEOTIDE SEQUENCE</scope>
    <source>
        <strain evidence="6">E1425</strain>
    </source>
</reference>
<keyword evidence="2" id="KW-0456">Lyase</keyword>
<feature type="transmembrane region" description="Helical" evidence="4">
    <location>
        <begin position="41"/>
        <end position="60"/>
    </location>
</feature>
<evidence type="ECO:0000259" key="5">
    <source>
        <dbReference type="Pfam" id="PF05426"/>
    </source>
</evidence>
<evidence type="ECO:0000313" key="6">
    <source>
        <dbReference type="EMBL" id="GJJ75892.1"/>
    </source>
</evidence>
<feature type="region of interest" description="Disordered" evidence="3">
    <location>
        <begin position="1"/>
        <end position="28"/>
    </location>
</feature>
<dbReference type="Proteomes" id="UP000827284">
    <property type="component" value="Unassembled WGS sequence"/>
</dbReference>
<evidence type="ECO:0000256" key="1">
    <source>
        <dbReference type="ARBA" id="ARBA00022729"/>
    </source>
</evidence>
<proteinExistence type="predicted"/>
<evidence type="ECO:0000256" key="3">
    <source>
        <dbReference type="SAM" id="MobiDB-lite"/>
    </source>
</evidence>
<dbReference type="GO" id="GO:0042597">
    <property type="term" value="C:periplasmic space"/>
    <property type="evidence" value="ECO:0007669"/>
    <property type="project" value="InterPro"/>
</dbReference>
<sequence>MKARPSSVSVLPSHHSQFKDKPMLGDASSNAAAGRWTLRKVILGAGGLLFVYITLTTIFGPGPEHQRKGPIQLRPESDPYGDSVPKDRNAIYNNNNSNNKHREQKEPLPEPINLTPIEEEAEKGVVYGNEEPKEAGEKSGEDAVTVDDEGDATFEDDSEETETEETPLDKATKARLAAPATYPELLSANRRERDYAVALIVKEADLAMRSTRVYSVTLKNQTAPSGDIHDYLSLSKYYWPSKTESGLPYIRRDGFVNPEIETVEDYRLLRTMIREVHMMGMAYHFTGDSAYAQKCASRLREWFLDEETYMNPNINYGSLQKGKKLGVRTGVLDMFTIFRVFDALHYLKQDPSWPADLIPSLQEWFKKYVQWLNTSSLARLEREGNNNHGTYYDVQVIGIYLFLGRTEDARAVAKSALKTRIDAQIEADGRQPEELARKTSWYYSVFNLQALMSLARWGDDVGVDMWNYEGPEGQSIKKAVDFLLPYSLTNGKDWPVDNIKGFEMADFLKCLQIAYTIWGDEKYMDAIKVLEPPVRERMVAGGLKTITTYMCDMSTLFEAGRRGGQGLIWHWCLT</sequence>
<evidence type="ECO:0000256" key="4">
    <source>
        <dbReference type="SAM" id="Phobius"/>
    </source>
</evidence>
<feature type="compositionally biased region" description="Acidic residues" evidence="3">
    <location>
        <begin position="144"/>
        <end position="166"/>
    </location>
</feature>
<dbReference type="GO" id="GO:0016829">
    <property type="term" value="F:lyase activity"/>
    <property type="evidence" value="ECO:0007669"/>
    <property type="project" value="UniProtKB-KW"/>
</dbReference>
<name>A0A9P3LZ87_9FUNG</name>
<feature type="region of interest" description="Disordered" evidence="3">
    <location>
        <begin position="61"/>
        <end position="169"/>
    </location>
</feature>
<dbReference type="InterPro" id="IPR008929">
    <property type="entry name" value="Chondroitin_lyas"/>
</dbReference>
<dbReference type="SUPFAM" id="SSF48230">
    <property type="entry name" value="Chondroitin AC/alginate lyase"/>
    <property type="match status" value="1"/>
</dbReference>
<feature type="domain" description="Alginate lyase" evidence="5">
    <location>
        <begin position="215"/>
        <end position="494"/>
    </location>
</feature>
<dbReference type="EMBL" id="BQFW01000011">
    <property type="protein sequence ID" value="GJJ75892.1"/>
    <property type="molecule type" value="Genomic_DNA"/>
</dbReference>